<feature type="signal peptide" evidence="3">
    <location>
        <begin position="1"/>
        <end position="17"/>
    </location>
</feature>
<evidence type="ECO:0000256" key="3">
    <source>
        <dbReference type="SAM" id="SignalP"/>
    </source>
</evidence>
<protein>
    <recommendedName>
        <fullName evidence="4">tRNA/rRNA methyltransferase SpoU type domain-containing protein</fullName>
    </recommendedName>
</protein>
<evidence type="ECO:0000313" key="5">
    <source>
        <dbReference type="EMBL" id="KAA6398162.1"/>
    </source>
</evidence>
<dbReference type="OrthoDB" id="241340at2759"/>
<keyword evidence="2" id="KW-0808">Transferase</keyword>
<dbReference type="SUPFAM" id="SSF75217">
    <property type="entry name" value="alpha/beta knot"/>
    <property type="match status" value="1"/>
</dbReference>
<proteinExistence type="predicted"/>
<dbReference type="GO" id="GO:0003723">
    <property type="term" value="F:RNA binding"/>
    <property type="evidence" value="ECO:0007669"/>
    <property type="project" value="InterPro"/>
</dbReference>
<dbReference type="InterPro" id="IPR001537">
    <property type="entry name" value="SpoU_MeTrfase"/>
</dbReference>
<dbReference type="PANTHER" id="PTHR12029">
    <property type="entry name" value="RNA METHYLTRANSFERASE"/>
    <property type="match status" value="1"/>
</dbReference>
<dbReference type="InterPro" id="IPR029026">
    <property type="entry name" value="tRNA_m1G_MTases_N"/>
</dbReference>
<dbReference type="EMBL" id="SNRW01001018">
    <property type="protein sequence ID" value="KAA6398162.1"/>
    <property type="molecule type" value="Genomic_DNA"/>
</dbReference>
<dbReference type="Pfam" id="PF00588">
    <property type="entry name" value="SpoU_methylase"/>
    <property type="match status" value="1"/>
</dbReference>
<evidence type="ECO:0000256" key="1">
    <source>
        <dbReference type="ARBA" id="ARBA00022603"/>
    </source>
</evidence>
<accession>A0A5J4WUA7</accession>
<dbReference type="GO" id="GO:0030488">
    <property type="term" value="P:tRNA methylation"/>
    <property type="evidence" value="ECO:0007669"/>
    <property type="project" value="TreeGrafter"/>
</dbReference>
<gene>
    <name evidence="5" type="ORF">EZS28_006312</name>
</gene>
<dbReference type="Proteomes" id="UP000324800">
    <property type="component" value="Unassembled WGS sequence"/>
</dbReference>
<comment type="caution">
    <text evidence="5">The sequence shown here is derived from an EMBL/GenBank/DDBJ whole genome shotgun (WGS) entry which is preliminary data.</text>
</comment>
<dbReference type="AlphaFoldDB" id="A0A5J4WUA7"/>
<evidence type="ECO:0000259" key="4">
    <source>
        <dbReference type="Pfam" id="PF00588"/>
    </source>
</evidence>
<keyword evidence="1" id="KW-0489">Methyltransferase</keyword>
<evidence type="ECO:0000313" key="6">
    <source>
        <dbReference type="Proteomes" id="UP000324800"/>
    </source>
</evidence>
<organism evidence="5 6">
    <name type="scientific">Streblomastix strix</name>
    <dbReference type="NCBI Taxonomy" id="222440"/>
    <lineage>
        <taxon>Eukaryota</taxon>
        <taxon>Metamonada</taxon>
        <taxon>Preaxostyla</taxon>
        <taxon>Oxymonadida</taxon>
        <taxon>Streblomastigidae</taxon>
        <taxon>Streblomastix</taxon>
    </lineage>
</organism>
<dbReference type="InterPro" id="IPR045330">
    <property type="entry name" value="TRM3/TARBP1"/>
</dbReference>
<keyword evidence="3" id="KW-0732">Signal</keyword>
<evidence type="ECO:0000256" key="2">
    <source>
        <dbReference type="ARBA" id="ARBA00022679"/>
    </source>
</evidence>
<dbReference type="GO" id="GO:0016423">
    <property type="term" value="F:tRNA (guanine) methyltransferase activity"/>
    <property type="evidence" value="ECO:0007669"/>
    <property type="project" value="TreeGrafter"/>
</dbReference>
<sequence length="83" mass="9664">MLVKFFYLSLIFELIQTCCNDEDEDDDKVEGDEKEGIPVDVLKNVDVCVEIPQLGVIRSLNVHTSASINIWEYMQQHLKHQKR</sequence>
<reference evidence="5 6" key="1">
    <citation type="submission" date="2019-03" db="EMBL/GenBank/DDBJ databases">
        <title>Single cell metagenomics reveals metabolic interactions within the superorganism composed of flagellate Streblomastix strix and complex community of Bacteroidetes bacteria on its surface.</title>
        <authorList>
            <person name="Treitli S.C."/>
            <person name="Kolisko M."/>
            <person name="Husnik F."/>
            <person name="Keeling P."/>
            <person name="Hampl V."/>
        </authorList>
    </citation>
    <scope>NUCLEOTIDE SEQUENCE [LARGE SCALE GENOMIC DNA]</scope>
    <source>
        <strain evidence="5">ST1C</strain>
    </source>
</reference>
<name>A0A5J4WUA7_9EUKA</name>
<dbReference type="Gene3D" id="3.40.1280.10">
    <property type="match status" value="1"/>
</dbReference>
<feature type="chain" id="PRO_5023870864" description="tRNA/rRNA methyltransferase SpoU type domain-containing protein" evidence="3">
    <location>
        <begin position="18"/>
        <end position="83"/>
    </location>
</feature>
<dbReference type="PANTHER" id="PTHR12029:SF11">
    <property type="entry name" value="METHYLTRANSFERASE TARBP1-RELATED"/>
    <property type="match status" value="1"/>
</dbReference>
<dbReference type="InterPro" id="IPR029028">
    <property type="entry name" value="Alpha/beta_knot_MTases"/>
</dbReference>
<feature type="domain" description="tRNA/rRNA methyltransferase SpoU type" evidence="4">
    <location>
        <begin position="31"/>
        <end position="70"/>
    </location>
</feature>